<sequence>AANENALLVRAVKVDVSERWNPGRFDDDNLTGRVKVLTSRFSANRIVQHIAHCAKKYHCFAAKNFFLGRYSALDHYCWKGYFLNTDCCVEAVVPDQGAAAFLLPPLSHLLSVVTAFNS</sequence>
<evidence type="ECO:0000313" key="2">
    <source>
        <dbReference type="Proteomes" id="UP000614424"/>
    </source>
</evidence>
<protein>
    <submittedName>
        <fullName evidence="1">Uncharacterized protein</fullName>
    </submittedName>
</protein>
<dbReference type="EMBL" id="JACNJZ010000106">
    <property type="protein sequence ID" value="MBC8317785.1"/>
    <property type="molecule type" value="Genomic_DNA"/>
</dbReference>
<organism evidence="1 2">
    <name type="scientific">Candidatus Desulfobia pelagia</name>
    <dbReference type="NCBI Taxonomy" id="2841692"/>
    <lineage>
        <taxon>Bacteria</taxon>
        <taxon>Pseudomonadati</taxon>
        <taxon>Thermodesulfobacteriota</taxon>
        <taxon>Desulfobulbia</taxon>
        <taxon>Desulfobulbales</taxon>
        <taxon>Desulfobulbaceae</taxon>
        <taxon>Candidatus Desulfobia</taxon>
    </lineage>
</organism>
<proteinExistence type="predicted"/>
<gene>
    <name evidence="1" type="ORF">H8E41_07745</name>
</gene>
<comment type="caution">
    <text evidence="1">The sequence shown here is derived from an EMBL/GenBank/DDBJ whole genome shotgun (WGS) entry which is preliminary data.</text>
</comment>
<dbReference type="AlphaFoldDB" id="A0A8J6NE33"/>
<dbReference type="Proteomes" id="UP000614424">
    <property type="component" value="Unassembled WGS sequence"/>
</dbReference>
<accession>A0A8J6NE33</accession>
<reference evidence="1 2" key="1">
    <citation type="submission" date="2020-08" db="EMBL/GenBank/DDBJ databases">
        <title>Bridging the membrane lipid divide: bacteria of the FCB group superphylum have the potential to synthesize archaeal ether lipids.</title>
        <authorList>
            <person name="Villanueva L."/>
            <person name="Von Meijenfeldt F.A.B."/>
            <person name="Westbye A.B."/>
            <person name="Yadav S."/>
            <person name="Hopmans E.C."/>
            <person name="Dutilh B.E."/>
            <person name="Sinninghe Damste J.S."/>
        </authorList>
    </citation>
    <scope>NUCLEOTIDE SEQUENCE [LARGE SCALE GENOMIC DNA]</scope>
    <source>
        <strain evidence="1">NIOZ-UU47</strain>
    </source>
</reference>
<evidence type="ECO:0000313" key="1">
    <source>
        <dbReference type="EMBL" id="MBC8317785.1"/>
    </source>
</evidence>
<name>A0A8J6NE33_9BACT</name>
<feature type="non-terminal residue" evidence="1">
    <location>
        <position position="1"/>
    </location>
</feature>